<evidence type="ECO:0000259" key="5">
    <source>
        <dbReference type="Pfam" id="PF00884"/>
    </source>
</evidence>
<dbReference type="InterPro" id="IPR050738">
    <property type="entry name" value="Sulfatase"/>
</dbReference>
<keyword evidence="2" id="KW-0479">Metal-binding</keyword>
<dbReference type="AlphaFoldDB" id="A0A516Q3R3"/>
<sequence>MASRVASRPNVVLIISDDQGAWALGAAGNPEIQTPHLDALAASGTRFSNFFCTSPVCSPARATLFTGQPPSKHGVHDWISAHHVGADGIDFLRGQPLVTDVLSDHGYRCGLSGKWHLGANDQPHRGFEHWFAHQLGGGPYYGAPVVRDGELINEPNYLTEAIGDDARTFLESADGHQDPFWLSVNFTAPHAPWKDNHPEEFTKLYQDTEFASCPQEPDHPWTRYSSGGWPLGREQDVRQSLVGYFAAISAMDRQIGRIVDDLRDRGLLESTVIMFLSDNGYSCGQHGVWGKGNGTYPLNMYEEAVKVPAMISMPGTIPAQICDELISGYDLAPTLLELAGLRPDALGDGPGSSFADLITGGDQPRDRVVIFDEYGATRMIRTRQWKYVLRRGDEPDELYDLDADPGERNNLVEDPGRRDRVAGLRAELEDWFGRYADPAFDSSNLEVTGLGQTEVLVQTEVLGRS</sequence>
<dbReference type="PANTHER" id="PTHR42693">
    <property type="entry name" value="ARYLSULFATASE FAMILY MEMBER"/>
    <property type="match status" value="1"/>
</dbReference>
<evidence type="ECO:0000256" key="3">
    <source>
        <dbReference type="ARBA" id="ARBA00022801"/>
    </source>
</evidence>
<keyword evidence="6" id="KW-0808">Transferase</keyword>
<dbReference type="PANTHER" id="PTHR42693:SF53">
    <property type="entry name" value="ENDO-4-O-SULFATASE"/>
    <property type="match status" value="1"/>
</dbReference>
<dbReference type="KEGG" id="mik:FOE78_21100"/>
<feature type="domain" description="Sulfatase N-terminal" evidence="5">
    <location>
        <begin position="9"/>
        <end position="340"/>
    </location>
</feature>
<dbReference type="RefSeq" id="WP_143988011.1">
    <property type="nucleotide sequence ID" value="NZ_CP041692.1"/>
</dbReference>
<dbReference type="InterPro" id="IPR017850">
    <property type="entry name" value="Alkaline_phosphatase_core_sf"/>
</dbReference>
<evidence type="ECO:0000256" key="2">
    <source>
        <dbReference type="ARBA" id="ARBA00022723"/>
    </source>
</evidence>
<dbReference type="EMBL" id="CP041692">
    <property type="protein sequence ID" value="QDP98065.1"/>
    <property type="molecule type" value="Genomic_DNA"/>
</dbReference>
<dbReference type="GO" id="GO:0004065">
    <property type="term" value="F:arylsulfatase activity"/>
    <property type="evidence" value="ECO:0007669"/>
    <property type="project" value="TreeGrafter"/>
</dbReference>
<name>A0A516Q3R3_9ACTN</name>
<dbReference type="GO" id="GO:0016740">
    <property type="term" value="F:transferase activity"/>
    <property type="evidence" value="ECO:0007669"/>
    <property type="project" value="UniProtKB-KW"/>
</dbReference>
<dbReference type="OrthoDB" id="9777306at2"/>
<evidence type="ECO:0000313" key="7">
    <source>
        <dbReference type="Proteomes" id="UP000319263"/>
    </source>
</evidence>
<dbReference type="Proteomes" id="UP000319263">
    <property type="component" value="Chromosome"/>
</dbReference>
<dbReference type="Pfam" id="PF00884">
    <property type="entry name" value="Sulfatase"/>
    <property type="match status" value="1"/>
</dbReference>
<dbReference type="GO" id="GO:0046872">
    <property type="term" value="F:metal ion binding"/>
    <property type="evidence" value="ECO:0007669"/>
    <property type="project" value="UniProtKB-KW"/>
</dbReference>
<comment type="similarity">
    <text evidence="1">Belongs to the sulfatase family.</text>
</comment>
<reference evidence="6 7" key="1">
    <citation type="submission" date="2019-07" db="EMBL/GenBank/DDBJ databases">
        <title>Microlunatus dokdonensis sp. nov. isolated from the rhizospheric soil of the wild plant Elymus tsukushiensis.</title>
        <authorList>
            <person name="Ghim S.-Y."/>
            <person name="Hwang Y.-J."/>
            <person name="Son J.-S."/>
            <person name="Shin J.-H."/>
        </authorList>
    </citation>
    <scope>NUCLEOTIDE SEQUENCE [LARGE SCALE GENOMIC DNA]</scope>
    <source>
        <strain evidence="6 7">KUDC0627</strain>
    </source>
</reference>
<protein>
    <submittedName>
        <fullName evidence="6">Sulfatase-like hydrolase/transferase</fullName>
    </submittedName>
</protein>
<dbReference type="Gene3D" id="3.40.720.10">
    <property type="entry name" value="Alkaline Phosphatase, subunit A"/>
    <property type="match status" value="1"/>
</dbReference>
<dbReference type="CDD" id="cd16149">
    <property type="entry name" value="sulfatase_like"/>
    <property type="match status" value="1"/>
</dbReference>
<dbReference type="InterPro" id="IPR024607">
    <property type="entry name" value="Sulfatase_CS"/>
</dbReference>
<keyword evidence="4" id="KW-0106">Calcium</keyword>
<accession>A0A516Q3R3</accession>
<keyword evidence="7" id="KW-1185">Reference proteome</keyword>
<proteinExistence type="inferred from homology"/>
<keyword evidence="3 6" id="KW-0378">Hydrolase</keyword>
<dbReference type="InterPro" id="IPR000917">
    <property type="entry name" value="Sulfatase_N"/>
</dbReference>
<gene>
    <name evidence="6" type="ORF">FOE78_21100</name>
</gene>
<dbReference type="PROSITE" id="PS00523">
    <property type="entry name" value="SULFATASE_1"/>
    <property type="match status" value="1"/>
</dbReference>
<evidence type="ECO:0000313" key="6">
    <source>
        <dbReference type="EMBL" id="QDP98065.1"/>
    </source>
</evidence>
<evidence type="ECO:0000256" key="4">
    <source>
        <dbReference type="ARBA" id="ARBA00022837"/>
    </source>
</evidence>
<dbReference type="SUPFAM" id="SSF53649">
    <property type="entry name" value="Alkaline phosphatase-like"/>
    <property type="match status" value="1"/>
</dbReference>
<organism evidence="6 7">
    <name type="scientific">Microlunatus elymi</name>
    <dbReference type="NCBI Taxonomy" id="2596828"/>
    <lineage>
        <taxon>Bacteria</taxon>
        <taxon>Bacillati</taxon>
        <taxon>Actinomycetota</taxon>
        <taxon>Actinomycetes</taxon>
        <taxon>Propionibacteriales</taxon>
        <taxon>Propionibacteriaceae</taxon>
        <taxon>Microlunatus</taxon>
    </lineage>
</organism>
<evidence type="ECO:0000256" key="1">
    <source>
        <dbReference type="ARBA" id="ARBA00008779"/>
    </source>
</evidence>